<name>A0AA94TIA9_9BACT</name>
<dbReference type="Pfam" id="PF13181">
    <property type="entry name" value="TPR_8"/>
    <property type="match status" value="2"/>
</dbReference>
<comment type="caution">
    <text evidence="7">The sequence shown here is derived from an EMBL/GenBank/DDBJ whole genome shotgun (WGS) entry which is preliminary data.</text>
</comment>
<dbReference type="SUPFAM" id="SSF48452">
    <property type="entry name" value="TPR-like"/>
    <property type="match status" value="1"/>
</dbReference>
<dbReference type="PROSITE" id="PS50005">
    <property type="entry name" value="TPR"/>
    <property type="match status" value="4"/>
</dbReference>
<feature type="region of interest" description="Disordered" evidence="4">
    <location>
        <begin position="301"/>
        <end position="356"/>
    </location>
</feature>
<feature type="chain" id="PRO_5041648111" evidence="5">
    <location>
        <begin position="24"/>
        <end position="451"/>
    </location>
</feature>
<dbReference type="Pfam" id="PF13432">
    <property type="entry name" value="TPR_16"/>
    <property type="match status" value="2"/>
</dbReference>
<evidence type="ECO:0000256" key="5">
    <source>
        <dbReference type="SAM" id="SignalP"/>
    </source>
</evidence>
<dbReference type="InterPro" id="IPR019734">
    <property type="entry name" value="TPR_rpt"/>
</dbReference>
<keyword evidence="5" id="KW-0732">Signal</keyword>
<proteinExistence type="predicted"/>
<feature type="repeat" description="TPR" evidence="3">
    <location>
        <begin position="80"/>
        <end position="113"/>
    </location>
</feature>
<accession>A0AA94TIA9</accession>
<dbReference type="SUPFAM" id="SSF110997">
    <property type="entry name" value="Sporulation related repeat"/>
    <property type="match status" value="1"/>
</dbReference>
<evidence type="ECO:0000256" key="2">
    <source>
        <dbReference type="ARBA" id="ARBA00022803"/>
    </source>
</evidence>
<dbReference type="Gene3D" id="3.30.70.1070">
    <property type="entry name" value="Sporulation related repeat"/>
    <property type="match status" value="1"/>
</dbReference>
<dbReference type="Pfam" id="PF05036">
    <property type="entry name" value="SPOR"/>
    <property type="match status" value="1"/>
</dbReference>
<dbReference type="Gene3D" id="1.25.40.10">
    <property type="entry name" value="Tetratricopeptide repeat domain"/>
    <property type="match status" value="2"/>
</dbReference>
<dbReference type="EMBL" id="SOBK01000011">
    <property type="protein sequence ID" value="TDT86817.1"/>
    <property type="molecule type" value="Genomic_DNA"/>
</dbReference>
<feature type="repeat" description="TPR" evidence="3">
    <location>
        <begin position="46"/>
        <end position="79"/>
    </location>
</feature>
<feature type="repeat" description="TPR" evidence="3">
    <location>
        <begin position="148"/>
        <end position="181"/>
    </location>
</feature>
<dbReference type="InterPro" id="IPR036680">
    <property type="entry name" value="SPOR-like_sf"/>
</dbReference>
<dbReference type="PANTHER" id="PTHR44858">
    <property type="entry name" value="TETRATRICOPEPTIDE REPEAT PROTEIN 6"/>
    <property type="match status" value="1"/>
</dbReference>
<sequence>MMKNLLIATIAIAALALTGCVNKSYDDKTFNEFAYGEETPGVKLTSAQHEQVGDGYVRRNKPEMALMHFNKAIEVDKTNLDARVKRGDLLVSQGLDEQALAEFNRVLEVDPDHAIANEAAGCVYFRAGLFTEAQAHLNKAVALNPLLWKAHNFLGIIHDRAGEYDEAATEFSAALELHQGNGVDEIYNNLGVVQIARKDYGEAVETFRLALKSGGVSARTYNNLGLALARLGRLDEALESFKYAGGEAKANNNLGYVLLTENRPAQAVPYFEAAIELSPSYYVKAADNLKRARLAARFQQNTIQTSGSTPNPLLRPSFPDAKQNPGEPAASPASAGSPTPSPDVVKASLEKPGSGDEVISLPKTYGLHVSSWRDHESAFAHCETLRKQGFETWINQVDLGEKGVWYRVLVGRFATIDEAKAERPDVLAVLNLDSAPVFQRVDPRDAAVAQL</sequence>
<dbReference type="PROSITE" id="PS51257">
    <property type="entry name" value="PROKAR_LIPOPROTEIN"/>
    <property type="match status" value="1"/>
</dbReference>
<reference evidence="7 8" key="1">
    <citation type="submission" date="2019-03" db="EMBL/GenBank/DDBJ databases">
        <title>Genomic Encyclopedia of Type Strains, Phase IV (KMG-IV): sequencing the most valuable type-strain genomes for metagenomic binning, comparative biology and taxonomic classification.</title>
        <authorList>
            <person name="Goeker M."/>
        </authorList>
    </citation>
    <scope>NUCLEOTIDE SEQUENCE [LARGE SCALE GENOMIC DNA]</scope>
    <source>
        <strain evidence="7 8">DSM 101483</strain>
    </source>
</reference>
<gene>
    <name evidence="7" type="ORF">EDC59_111135</name>
</gene>
<evidence type="ECO:0000256" key="3">
    <source>
        <dbReference type="PROSITE-ProRule" id="PRU00339"/>
    </source>
</evidence>
<keyword evidence="1" id="KW-0677">Repeat</keyword>
<evidence type="ECO:0000256" key="4">
    <source>
        <dbReference type="SAM" id="MobiDB-lite"/>
    </source>
</evidence>
<evidence type="ECO:0000259" key="6">
    <source>
        <dbReference type="PROSITE" id="PS51724"/>
    </source>
</evidence>
<dbReference type="InterPro" id="IPR050498">
    <property type="entry name" value="Ycf3"/>
</dbReference>
<protein>
    <submittedName>
        <fullName evidence="7">Tetratricopeptide repeat protein</fullName>
    </submittedName>
</protein>
<organism evidence="7 8">
    <name type="scientific">Pseudodesulfovibrio indicus</name>
    <dbReference type="NCBI Taxonomy" id="1716143"/>
    <lineage>
        <taxon>Bacteria</taxon>
        <taxon>Pseudomonadati</taxon>
        <taxon>Thermodesulfobacteriota</taxon>
        <taxon>Desulfovibrionia</taxon>
        <taxon>Desulfovibrionales</taxon>
        <taxon>Desulfovibrionaceae</taxon>
    </lineage>
</organism>
<dbReference type="RefSeq" id="WP_233490951.1">
    <property type="nucleotide sequence ID" value="NZ_CP014206.1"/>
</dbReference>
<dbReference type="InterPro" id="IPR007730">
    <property type="entry name" value="SPOR-like_dom"/>
</dbReference>
<dbReference type="AlphaFoldDB" id="A0AA94TIA9"/>
<dbReference type="Proteomes" id="UP000295506">
    <property type="component" value="Unassembled WGS sequence"/>
</dbReference>
<dbReference type="PROSITE" id="PS51724">
    <property type="entry name" value="SPOR"/>
    <property type="match status" value="1"/>
</dbReference>
<feature type="signal peptide" evidence="5">
    <location>
        <begin position="1"/>
        <end position="23"/>
    </location>
</feature>
<feature type="domain" description="SPOR" evidence="6">
    <location>
        <begin position="359"/>
        <end position="439"/>
    </location>
</feature>
<dbReference type="SMART" id="SM00028">
    <property type="entry name" value="TPR"/>
    <property type="match status" value="7"/>
</dbReference>
<feature type="compositionally biased region" description="Polar residues" evidence="4">
    <location>
        <begin position="301"/>
        <end position="311"/>
    </location>
</feature>
<evidence type="ECO:0000313" key="8">
    <source>
        <dbReference type="Proteomes" id="UP000295506"/>
    </source>
</evidence>
<feature type="compositionally biased region" description="Low complexity" evidence="4">
    <location>
        <begin position="325"/>
        <end position="338"/>
    </location>
</feature>
<evidence type="ECO:0000256" key="1">
    <source>
        <dbReference type="ARBA" id="ARBA00022737"/>
    </source>
</evidence>
<feature type="repeat" description="TPR" evidence="3">
    <location>
        <begin position="248"/>
        <end position="281"/>
    </location>
</feature>
<dbReference type="PANTHER" id="PTHR44858:SF1">
    <property type="entry name" value="UDP-N-ACETYLGLUCOSAMINE--PEPTIDE N-ACETYLGLUCOSAMINYLTRANSFERASE SPINDLY-RELATED"/>
    <property type="match status" value="1"/>
</dbReference>
<evidence type="ECO:0000313" key="7">
    <source>
        <dbReference type="EMBL" id="TDT86817.1"/>
    </source>
</evidence>
<keyword evidence="2 3" id="KW-0802">TPR repeat</keyword>
<dbReference type="GO" id="GO:0042834">
    <property type="term" value="F:peptidoglycan binding"/>
    <property type="evidence" value="ECO:0007669"/>
    <property type="project" value="InterPro"/>
</dbReference>
<dbReference type="InterPro" id="IPR011990">
    <property type="entry name" value="TPR-like_helical_dom_sf"/>
</dbReference>